<dbReference type="GO" id="GO:0009279">
    <property type="term" value="C:cell outer membrane"/>
    <property type="evidence" value="ECO:0007669"/>
    <property type="project" value="UniProtKB-SubCell"/>
</dbReference>
<keyword evidence="11" id="KW-0472">Membrane</keyword>
<evidence type="ECO:0000259" key="16">
    <source>
        <dbReference type="Pfam" id="PF22461"/>
    </source>
</evidence>
<keyword evidence="5" id="KW-0762">Sugar transport</keyword>
<keyword evidence="4" id="KW-1134">Transmembrane beta strand</keyword>
<evidence type="ECO:0000256" key="1">
    <source>
        <dbReference type="ARBA" id="ARBA00004571"/>
    </source>
</evidence>
<protein>
    <submittedName>
        <fullName evidence="17">Capsule biosynthesis protein</fullName>
    </submittedName>
</protein>
<reference evidence="17 18" key="1">
    <citation type="submission" date="2017-01" db="EMBL/GenBank/DDBJ databases">
        <title>Complete genome sequence of esterase-producing bacterium Croceicoccus marinus E4A9.</title>
        <authorList>
            <person name="Wu Y.-H."/>
            <person name="Cheng H."/>
            <person name="Xu L."/>
            <person name="Huo Y.-Y."/>
            <person name="Wang C.-S."/>
            <person name="Xu X.-W."/>
        </authorList>
    </citation>
    <scope>NUCLEOTIDE SEQUENCE [LARGE SCALE GENOMIC DNA]</scope>
    <source>
        <strain evidence="17 18">E4A9</strain>
    </source>
</reference>
<evidence type="ECO:0000256" key="12">
    <source>
        <dbReference type="ARBA" id="ARBA00023139"/>
    </source>
</evidence>
<comment type="subcellular location">
    <subcellularLocation>
        <location evidence="1">Cell outer membrane</location>
        <topology evidence="1">Multi-pass membrane protein</topology>
    </subcellularLocation>
</comment>
<comment type="similarity">
    <text evidence="2">Belongs to the BexD/CtrA/VexA family.</text>
</comment>
<dbReference type="PANTHER" id="PTHR33619">
    <property type="entry name" value="POLYSACCHARIDE EXPORT PROTEIN GFCE-RELATED"/>
    <property type="match status" value="1"/>
</dbReference>
<organism evidence="17 18">
    <name type="scientific">Croceicoccus marinus</name>
    <dbReference type="NCBI Taxonomy" id="450378"/>
    <lineage>
        <taxon>Bacteria</taxon>
        <taxon>Pseudomonadati</taxon>
        <taxon>Pseudomonadota</taxon>
        <taxon>Alphaproteobacteria</taxon>
        <taxon>Sphingomonadales</taxon>
        <taxon>Erythrobacteraceae</taxon>
        <taxon>Croceicoccus</taxon>
    </lineage>
</organism>
<feature type="domain" description="SLBB" evidence="16">
    <location>
        <begin position="260"/>
        <end position="341"/>
    </location>
</feature>
<evidence type="ECO:0000256" key="4">
    <source>
        <dbReference type="ARBA" id="ARBA00022452"/>
    </source>
</evidence>
<keyword evidence="18" id="KW-1185">Reference proteome</keyword>
<dbReference type="Pfam" id="PF22461">
    <property type="entry name" value="SLBB_2"/>
    <property type="match status" value="1"/>
</dbReference>
<evidence type="ECO:0000313" key="17">
    <source>
        <dbReference type="EMBL" id="ARU16697.1"/>
    </source>
</evidence>
<keyword evidence="10" id="KW-0626">Porin</keyword>
<keyword evidence="7" id="KW-0732">Signal</keyword>
<dbReference type="AlphaFoldDB" id="A0A1Z1FDD5"/>
<evidence type="ECO:0000256" key="3">
    <source>
        <dbReference type="ARBA" id="ARBA00022448"/>
    </source>
</evidence>
<evidence type="ECO:0000256" key="5">
    <source>
        <dbReference type="ARBA" id="ARBA00022597"/>
    </source>
</evidence>
<dbReference type="PANTHER" id="PTHR33619:SF3">
    <property type="entry name" value="POLYSACCHARIDE EXPORT PROTEIN GFCE-RELATED"/>
    <property type="match status" value="1"/>
</dbReference>
<dbReference type="GO" id="GO:0006811">
    <property type="term" value="P:monoatomic ion transport"/>
    <property type="evidence" value="ECO:0007669"/>
    <property type="project" value="UniProtKB-KW"/>
</dbReference>
<evidence type="ECO:0000256" key="8">
    <source>
        <dbReference type="ARBA" id="ARBA00023047"/>
    </source>
</evidence>
<keyword evidence="13" id="KW-0998">Cell outer membrane</keyword>
<dbReference type="InterPro" id="IPR054765">
    <property type="entry name" value="SLBB_dom"/>
</dbReference>
<evidence type="ECO:0000256" key="11">
    <source>
        <dbReference type="ARBA" id="ARBA00023136"/>
    </source>
</evidence>
<proteinExistence type="inferred from homology"/>
<evidence type="ECO:0000259" key="15">
    <source>
        <dbReference type="Pfam" id="PF02563"/>
    </source>
</evidence>
<dbReference type="EMBL" id="CP019602">
    <property type="protein sequence ID" value="ARU16697.1"/>
    <property type="molecule type" value="Genomic_DNA"/>
</dbReference>
<dbReference type="KEGG" id="cman:A9D14_11550"/>
<dbReference type="STRING" id="450378.GCA_001661675_02321"/>
<evidence type="ECO:0000313" key="18">
    <source>
        <dbReference type="Proteomes" id="UP000195807"/>
    </source>
</evidence>
<name>A0A1Z1FDD5_9SPHN</name>
<evidence type="ECO:0000256" key="10">
    <source>
        <dbReference type="ARBA" id="ARBA00023114"/>
    </source>
</evidence>
<gene>
    <name evidence="17" type="ORF">A9D14_11550</name>
</gene>
<dbReference type="Gene3D" id="3.10.560.10">
    <property type="entry name" value="Outer membrane lipoprotein wza domain like"/>
    <property type="match status" value="2"/>
</dbReference>
<dbReference type="Proteomes" id="UP000195807">
    <property type="component" value="Chromosome"/>
</dbReference>
<keyword evidence="6" id="KW-0812">Transmembrane</keyword>
<dbReference type="InterPro" id="IPR003715">
    <property type="entry name" value="Poly_export_N"/>
</dbReference>
<accession>A0A1Z1FDD5</accession>
<evidence type="ECO:0000256" key="6">
    <source>
        <dbReference type="ARBA" id="ARBA00022692"/>
    </source>
</evidence>
<dbReference type="GO" id="GO:0015288">
    <property type="term" value="F:porin activity"/>
    <property type="evidence" value="ECO:0007669"/>
    <property type="project" value="UniProtKB-KW"/>
</dbReference>
<keyword evidence="3" id="KW-0813">Transport</keyword>
<evidence type="ECO:0000256" key="14">
    <source>
        <dbReference type="ARBA" id="ARBA00023288"/>
    </source>
</evidence>
<feature type="domain" description="Polysaccharide export protein N-terminal" evidence="15">
    <location>
        <begin position="73"/>
        <end position="169"/>
    </location>
</feature>
<evidence type="ECO:0000256" key="2">
    <source>
        <dbReference type="ARBA" id="ARBA00009450"/>
    </source>
</evidence>
<keyword evidence="9" id="KW-0406">Ion transport</keyword>
<keyword evidence="8" id="KW-0625">Polysaccharide transport</keyword>
<keyword evidence="12" id="KW-0564">Palmitate</keyword>
<keyword evidence="14" id="KW-0449">Lipoprotein</keyword>
<dbReference type="GO" id="GO:0015159">
    <property type="term" value="F:polysaccharide transmembrane transporter activity"/>
    <property type="evidence" value="ECO:0007669"/>
    <property type="project" value="InterPro"/>
</dbReference>
<evidence type="ECO:0000256" key="9">
    <source>
        <dbReference type="ARBA" id="ARBA00023065"/>
    </source>
</evidence>
<dbReference type="Pfam" id="PF02563">
    <property type="entry name" value="Poly_export"/>
    <property type="match status" value="1"/>
</dbReference>
<dbReference type="GO" id="GO:0046930">
    <property type="term" value="C:pore complex"/>
    <property type="evidence" value="ECO:0007669"/>
    <property type="project" value="UniProtKB-KW"/>
</dbReference>
<dbReference type="PROSITE" id="PS51257">
    <property type="entry name" value="PROKAR_LIPOPROTEIN"/>
    <property type="match status" value="1"/>
</dbReference>
<dbReference type="OrthoDB" id="7198507at2"/>
<dbReference type="InterPro" id="IPR049712">
    <property type="entry name" value="Poly_export"/>
</dbReference>
<sequence length="376" mass="40519">MNFRYCLVPVTLGILCGCSTLPSTGPTGSQIRSTAEEAVESGTGPQIAIVEVDRAEVVPPVLPPVEWTLPMQPTTPTDIVGPGDVLAISIYEAGIPLFGSTGASAEMGGSFDPAVKMQALPASRVNDDGEITIPYVGRLNVRGRTVTEVQEMISQSLRTLSQDPQVLVNREQVITNSVIVAGEVVQPGRLVLQTNQESMSDVVALSGGYRGDPKDLVLRVKRGENEARIRLSKVMAGMYEDLKAYPGDRLTILPEPMMYSVMGASGRVQQFPFTRDTMTVMEAIANAGGPDRSTADPQAVFLLRFTGPNGAEPVVYHFNLMKTPTYFLAQQFALRDDDILYFGNAEANQPRLLIQTISQLFAPVVTVTTVANTLGN</sequence>
<dbReference type="Gene3D" id="3.30.1950.10">
    <property type="entry name" value="wza like domain"/>
    <property type="match status" value="1"/>
</dbReference>
<evidence type="ECO:0000256" key="13">
    <source>
        <dbReference type="ARBA" id="ARBA00023237"/>
    </source>
</evidence>
<evidence type="ECO:0000256" key="7">
    <source>
        <dbReference type="ARBA" id="ARBA00022729"/>
    </source>
</evidence>